<dbReference type="EC" id="2.7.13.3" evidence="2"/>
<feature type="compositionally biased region" description="Basic and acidic residues" evidence="10">
    <location>
        <begin position="1180"/>
        <end position="1191"/>
    </location>
</feature>
<evidence type="ECO:0000256" key="1">
    <source>
        <dbReference type="ARBA" id="ARBA00000085"/>
    </source>
</evidence>
<feature type="transmembrane region" description="Helical" evidence="11">
    <location>
        <begin position="375"/>
        <end position="397"/>
    </location>
</feature>
<feature type="transmembrane region" description="Helical" evidence="11">
    <location>
        <begin position="314"/>
        <end position="336"/>
    </location>
</feature>
<dbReference type="Pfam" id="PF00512">
    <property type="entry name" value="HisKA"/>
    <property type="match status" value="1"/>
</dbReference>
<evidence type="ECO:0000256" key="8">
    <source>
        <dbReference type="ARBA" id="ARBA00023012"/>
    </source>
</evidence>
<dbReference type="InterPro" id="IPR003594">
    <property type="entry name" value="HATPase_dom"/>
</dbReference>
<feature type="transmembrane region" description="Helical" evidence="11">
    <location>
        <begin position="342"/>
        <end position="363"/>
    </location>
</feature>
<keyword evidence="11" id="KW-1133">Transmembrane helix</keyword>
<feature type="compositionally biased region" description="Basic and acidic residues" evidence="10">
    <location>
        <begin position="1081"/>
        <end position="1097"/>
    </location>
</feature>
<dbReference type="Gene3D" id="3.30.565.10">
    <property type="entry name" value="Histidine kinase-like ATPase, C-terminal domain"/>
    <property type="match status" value="2"/>
</dbReference>
<evidence type="ECO:0000256" key="3">
    <source>
        <dbReference type="ARBA" id="ARBA00022553"/>
    </source>
</evidence>
<dbReference type="SUPFAM" id="SSF55874">
    <property type="entry name" value="ATPase domain of HSP90 chaperone/DNA topoisomerase II/histidine kinase"/>
    <property type="match status" value="2"/>
</dbReference>
<feature type="transmembrane region" description="Helical" evidence="11">
    <location>
        <begin position="12"/>
        <end position="34"/>
    </location>
</feature>
<feature type="domain" description="Response regulatory" evidence="13">
    <location>
        <begin position="707"/>
        <end position="823"/>
    </location>
</feature>
<protein>
    <recommendedName>
        <fullName evidence="2">histidine kinase</fullName>
        <ecNumber evidence="2">2.7.13.3</ecNumber>
    </recommendedName>
</protein>
<comment type="caution">
    <text evidence="14">The sequence shown here is derived from an EMBL/GenBank/DDBJ whole genome shotgun (WGS) entry which is preliminary data.</text>
</comment>
<keyword evidence="11" id="KW-0812">Transmembrane</keyword>
<dbReference type="GO" id="GO:0000155">
    <property type="term" value="F:phosphorelay sensor kinase activity"/>
    <property type="evidence" value="ECO:0007669"/>
    <property type="project" value="InterPro"/>
</dbReference>
<dbReference type="InterPro" id="IPR004358">
    <property type="entry name" value="Sig_transdc_His_kin-like_C"/>
</dbReference>
<sequence length="1209" mass="133152">MRRGEAGAGKKIFYITLGMTIIPLLSFAILTWMYQYTVPNRDAPEAVRGTIDLSGWNMGARGLVNLDGEWAYYADRLLTPDDLTGASAARPDTFIRIPNAWGGGKAPDAASGARLGTYRLKVLLGGTESGYGIRVSNVNRAHRLYVNGELVGSGGVPSADTHTYVTGNKPYTTFIRTEARVLDVVLQVANDSYKSKGGFEDMQLGLQDAMQFQGHIQFAVEISGLFILLLFAGYHLNIYALRPKDRAYLYSALFFLTLLALIMMDGDKLALQLFPGFPYEASRKIYSVGGFGNIVVLGLFLHSLDHRLLPRRQLAIASAPLALAILAVLALPWSLFSYAGNWPWSYVLLLVSYFLYRTIRHLFRKKGQLDRKETALLAGMILSIVAIEVSGLFYALGLLETDLIRRISFLSVISFMNALLALRLVHATGRTEQLTEQLILRDKLKDEFLAQTSHELKTPLHGIQNMTAYLLDGKAGGLTDRQRGELSLIQDTSTKLASLVNDLVDVVRLKHGDFQLKRTVLDLRVAARTAYQVLEYELAGKDVRWDNAIPPGTCVQADENRVRQVLYNLIHNAIKHTRQGRIEIGAAAEGELVNVWVEDTGVGIPKENHEAIFGYFEQGEPAPSHDGYTGMGLGLYISRQLIERMGGTIGVEKSAPGQGTRMSFTLPAAAASEATDGAATEAAAAAEPPVRFAPATLDLVDGRRTQTVLIVDDEPSNVRVLLNLLGEQYNVLAALSASEALTKLERAERVDLMILDVMMPEMSGLELCRIVRERFPAMELPVLFATAKDSLHDIELCFRAGGNDFIAKPFDPRTLAARVRTLLSMKQSMDRALRSEIAFLQAQIKPHFLYNAISSIVSFCYTDGEKAAHLLSMLSRYLRIVFQRDQRTADVPLGIELELIGAYVEIERARFGERLNFRLLCDPGLETELIPSLAIQPFVENAIRHGLFDKDGPGTVTLAIADGDGYIRCEIADDGVGMADDLLYRLRTGDAPEGAGIGIANVRRRLAAMAGTSLLIESKLEQGTTVTLFLPKEEWIADDTRHRRRRRKTDAGADDLARRTPPHAGARRRLCEPVRSARTVRGHEAGRRVPRRRDAQNGRHRAGGKTQGDRRGAADRLYDGLSGIRGRSLPGQRRRLPAEAGDARRPGARRPSLRSQSGDSFGAEAGRSLGDGPRGTLSGHVRDAQRRREPDELAYPQDGGAVRLPARLS</sequence>
<dbReference type="Proteomes" id="UP001153387">
    <property type="component" value="Unassembled WGS sequence"/>
</dbReference>
<evidence type="ECO:0000313" key="14">
    <source>
        <dbReference type="EMBL" id="MDG0792603.1"/>
    </source>
</evidence>
<dbReference type="InterPro" id="IPR001789">
    <property type="entry name" value="Sig_transdc_resp-reg_receiver"/>
</dbReference>
<proteinExistence type="predicted"/>
<feature type="transmembrane region" description="Helical" evidence="11">
    <location>
        <begin position="247"/>
        <end position="264"/>
    </location>
</feature>
<dbReference type="PANTHER" id="PTHR43047:SF64">
    <property type="entry name" value="HISTIDINE KINASE CONTAINING CHEY-HOMOLOGOUS RECEIVER DOMAIN AND PAS DOMAIN-RELATED"/>
    <property type="match status" value="1"/>
</dbReference>
<feature type="transmembrane region" description="Helical" evidence="11">
    <location>
        <begin position="284"/>
        <end position="302"/>
    </location>
</feature>
<dbReference type="SMART" id="SM00387">
    <property type="entry name" value="HATPase_c"/>
    <property type="match status" value="2"/>
</dbReference>
<dbReference type="Gene3D" id="1.10.287.130">
    <property type="match status" value="1"/>
</dbReference>
<dbReference type="GO" id="GO:0005524">
    <property type="term" value="F:ATP binding"/>
    <property type="evidence" value="ECO:0007669"/>
    <property type="project" value="UniProtKB-KW"/>
</dbReference>
<dbReference type="CDD" id="cd17574">
    <property type="entry name" value="REC_OmpR"/>
    <property type="match status" value="1"/>
</dbReference>
<evidence type="ECO:0000256" key="10">
    <source>
        <dbReference type="SAM" id="MobiDB-lite"/>
    </source>
</evidence>
<dbReference type="InterPro" id="IPR003661">
    <property type="entry name" value="HisK_dim/P_dom"/>
</dbReference>
<dbReference type="InterPro" id="IPR036097">
    <property type="entry name" value="HisK_dim/P_sf"/>
</dbReference>
<evidence type="ECO:0000256" key="9">
    <source>
        <dbReference type="PROSITE-ProRule" id="PRU00169"/>
    </source>
</evidence>
<comment type="catalytic activity">
    <reaction evidence="1">
        <text>ATP + protein L-histidine = ADP + protein N-phospho-L-histidine.</text>
        <dbReference type="EC" id="2.7.13.3"/>
    </reaction>
</comment>
<keyword evidence="4" id="KW-0808">Transferase</keyword>
<dbReference type="InterPro" id="IPR010559">
    <property type="entry name" value="Sig_transdc_His_kin_internal"/>
</dbReference>
<keyword evidence="8" id="KW-0902">Two-component regulatory system</keyword>
<dbReference type="Pfam" id="PF00072">
    <property type="entry name" value="Response_reg"/>
    <property type="match status" value="1"/>
</dbReference>
<name>A0A9X4QNB2_9BACL</name>
<evidence type="ECO:0000259" key="12">
    <source>
        <dbReference type="PROSITE" id="PS50109"/>
    </source>
</evidence>
<evidence type="ECO:0000256" key="6">
    <source>
        <dbReference type="ARBA" id="ARBA00022777"/>
    </source>
</evidence>
<dbReference type="GO" id="GO:0016020">
    <property type="term" value="C:membrane"/>
    <property type="evidence" value="ECO:0007669"/>
    <property type="project" value="InterPro"/>
</dbReference>
<keyword evidence="7 14" id="KW-0067">ATP-binding</keyword>
<dbReference type="SUPFAM" id="SSF52172">
    <property type="entry name" value="CheY-like"/>
    <property type="match status" value="1"/>
</dbReference>
<evidence type="ECO:0000256" key="5">
    <source>
        <dbReference type="ARBA" id="ARBA00022741"/>
    </source>
</evidence>
<keyword evidence="6" id="KW-0418">Kinase</keyword>
<organism evidence="14 15">
    <name type="scientific">Cohnella ginsengisoli</name>
    <dbReference type="NCBI Taxonomy" id="425004"/>
    <lineage>
        <taxon>Bacteria</taxon>
        <taxon>Bacillati</taxon>
        <taxon>Bacillota</taxon>
        <taxon>Bacilli</taxon>
        <taxon>Bacillales</taxon>
        <taxon>Paenibacillaceae</taxon>
        <taxon>Cohnella</taxon>
    </lineage>
</organism>
<dbReference type="PRINTS" id="PR00344">
    <property type="entry name" value="BCTRLSENSOR"/>
</dbReference>
<keyword evidence="15" id="KW-1185">Reference proteome</keyword>
<evidence type="ECO:0000256" key="2">
    <source>
        <dbReference type="ARBA" id="ARBA00012438"/>
    </source>
</evidence>
<dbReference type="InterPro" id="IPR005467">
    <property type="entry name" value="His_kinase_dom"/>
</dbReference>
<dbReference type="SUPFAM" id="SSF47384">
    <property type="entry name" value="Homodimeric domain of signal transducing histidine kinase"/>
    <property type="match status" value="1"/>
</dbReference>
<gene>
    <name evidence="14" type="ORF">OMP38_18260</name>
</gene>
<evidence type="ECO:0000256" key="4">
    <source>
        <dbReference type="ARBA" id="ARBA00022679"/>
    </source>
</evidence>
<evidence type="ECO:0000313" key="15">
    <source>
        <dbReference type="Proteomes" id="UP001153387"/>
    </source>
</evidence>
<accession>A0A9X4QNB2</accession>
<evidence type="ECO:0000259" key="13">
    <source>
        <dbReference type="PROSITE" id="PS50110"/>
    </source>
</evidence>
<dbReference type="PROSITE" id="PS50109">
    <property type="entry name" value="HIS_KIN"/>
    <property type="match status" value="2"/>
</dbReference>
<feature type="domain" description="Histidine kinase" evidence="12">
    <location>
        <begin position="934"/>
        <end position="1034"/>
    </location>
</feature>
<dbReference type="SMART" id="SM00448">
    <property type="entry name" value="REC"/>
    <property type="match status" value="1"/>
</dbReference>
<keyword evidence="11" id="KW-0472">Membrane</keyword>
<feature type="compositionally biased region" description="Basic and acidic residues" evidence="10">
    <location>
        <begin position="1107"/>
        <end position="1118"/>
    </location>
</feature>
<dbReference type="Gene3D" id="3.40.50.2300">
    <property type="match status" value="1"/>
</dbReference>
<dbReference type="PROSITE" id="PS50110">
    <property type="entry name" value="RESPONSE_REGULATORY"/>
    <property type="match status" value="1"/>
</dbReference>
<evidence type="ECO:0000256" key="11">
    <source>
        <dbReference type="SAM" id="Phobius"/>
    </source>
</evidence>
<dbReference type="InterPro" id="IPR011006">
    <property type="entry name" value="CheY-like_superfamily"/>
</dbReference>
<feature type="domain" description="Histidine kinase" evidence="12">
    <location>
        <begin position="451"/>
        <end position="670"/>
    </location>
</feature>
<feature type="region of interest" description="Disordered" evidence="10">
    <location>
        <begin position="1040"/>
        <end position="1209"/>
    </location>
</feature>
<reference evidence="14 15" key="1">
    <citation type="submission" date="2022-10" db="EMBL/GenBank/DDBJ databases">
        <title>Comparative genomic analysis of Cohnella hashimotonis sp. nov., isolated from the International Space Station.</title>
        <authorList>
            <person name="Simpson A."/>
            <person name="Venkateswaran K."/>
        </authorList>
    </citation>
    <scope>NUCLEOTIDE SEQUENCE [LARGE SCALE GENOMIC DNA]</scope>
    <source>
        <strain evidence="14 15">DSM 18997</strain>
    </source>
</reference>
<dbReference type="Pfam" id="PF02518">
    <property type="entry name" value="HATPase_c"/>
    <property type="match status" value="2"/>
</dbReference>
<dbReference type="Pfam" id="PF06580">
    <property type="entry name" value="His_kinase"/>
    <property type="match status" value="1"/>
</dbReference>
<feature type="transmembrane region" description="Helical" evidence="11">
    <location>
        <begin position="218"/>
        <end position="240"/>
    </location>
</feature>
<dbReference type="EMBL" id="JAPDHZ010000003">
    <property type="protein sequence ID" value="MDG0792603.1"/>
    <property type="molecule type" value="Genomic_DNA"/>
</dbReference>
<feature type="modified residue" description="4-aspartylphosphate" evidence="9">
    <location>
        <position position="756"/>
    </location>
</feature>
<dbReference type="AlphaFoldDB" id="A0A9X4QNB2"/>
<keyword evidence="3 9" id="KW-0597">Phosphoprotein</keyword>
<dbReference type="InterPro" id="IPR036890">
    <property type="entry name" value="HATPase_C_sf"/>
</dbReference>
<feature type="compositionally biased region" description="Basic and acidic residues" evidence="10">
    <location>
        <begin position="1049"/>
        <end position="1058"/>
    </location>
</feature>
<evidence type="ECO:0000256" key="7">
    <source>
        <dbReference type="ARBA" id="ARBA00022840"/>
    </source>
</evidence>
<dbReference type="SMART" id="SM00388">
    <property type="entry name" value="HisKA"/>
    <property type="match status" value="1"/>
</dbReference>
<dbReference type="PANTHER" id="PTHR43047">
    <property type="entry name" value="TWO-COMPONENT HISTIDINE PROTEIN KINASE"/>
    <property type="match status" value="1"/>
</dbReference>
<dbReference type="CDD" id="cd00082">
    <property type="entry name" value="HisKA"/>
    <property type="match status" value="1"/>
</dbReference>
<keyword evidence="5" id="KW-0547">Nucleotide-binding</keyword>